<accession>A0AA87ZPT0</accession>
<dbReference type="Proteomes" id="UP001187192">
    <property type="component" value="Unassembled WGS sequence"/>
</dbReference>
<gene>
    <name evidence="1" type="ORF">TIFTF001_006844</name>
</gene>
<dbReference type="AlphaFoldDB" id="A0AA87ZPT0"/>
<proteinExistence type="predicted"/>
<keyword evidence="2" id="KW-1185">Reference proteome</keyword>
<reference evidence="1" key="1">
    <citation type="submission" date="2023-07" db="EMBL/GenBank/DDBJ databases">
        <title>draft genome sequence of fig (Ficus carica).</title>
        <authorList>
            <person name="Takahashi T."/>
            <person name="Nishimura K."/>
        </authorList>
    </citation>
    <scope>NUCLEOTIDE SEQUENCE</scope>
</reference>
<evidence type="ECO:0000313" key="1">
    <source>
        <dbReference type="EMBL" id="GMN37474.1"/>
    </source>
</evidence>
<evidence type="ECO:0000313" key="2">
    <source>
        <dbReference type="Proteomes" id="UP001187192"/>
    </source>
</evidence>
<dbReference type="EMBL" id="BTGU01000007">
    <property type="protein sequence ID" value="GMN37474.1"/>
    <property type="molecule type" value="Genomic_DNA"/>
</dbReference>
<sequence>MFSLRFRWVRNFTIVKPRSAKICRDYMTDDLMGPTVARFSSHCGRLALLTVEYRVSRFIVTIVGIDWSGIAGESEIRHDIDPSTVDRRRCD</sequence>
<protein>
    <submittedName>
        <fullName evidence="1">Uncharacterized protein</fullName>
    </submittedName>
</protein>
<organism evidence="1 2">
    <name type="scientific">Ficus carica</name>
    <name type="common">Common fig</name>
    <dbReference type="NCBI Taxonomy" id="3494"/>
    <lineage>
        <taxon>Eukaryota</taxon>
        <taxon>Viridiplantae</taxon>
        <taxon>Streptophyta</taxon>
        <taxon>Embryophyta</taxon>
        <taxon>Tracheophyta</taxon>
        <taxon>Spermatophyta</taxon>
        <taxon>Magnoliopsida</taxon>
        <taxon>eudicotyledons</taxon>
        <taxon>Gunneridae</taxon>
        <taxon>Pentapetalae</taxon>
        <taxon>rosids</taxon>
        <taxon>fabids</taxon>
        <taxon>Rosales</taxon>
        <taxon>Moraceae</taxon>
        <taxon>Ficeae</taxon>
        <taxon>Ficus</taxon>
    </lineage>
</organism>
<comment type="caution">
    <text evidence="1">The sequence shown here is derived from an EMBL/GenBank/DDBJ whole genome shotgun (WGS) entry which is preliminary data.</text>
</comment>
<name>A0AA87ZPT0_FICCA</name>